<comment type="subcellular location">
    <subcellularLocation>
        <location evidence="1">Cell membrane</location>
        <topology evidence="1">Multi-pass membrane protein</topology>
    </subcellularLocation>
</comment>
<feature type="transmembrane region" description="Helical" evidence="5">
    <location>
        <begin position="296"/>
        <end position="316"/>
    </location>
</feature>
<dbReference type="PANTHER" id="PTHR23508">
    <property type="entry name" value="CARBOXYLIC ACID TRANSPORTER PROTEIN HOMOLOG"/>
    <property type="match status" value="1"/>
</dbReference>
<feature type="transmembrane region" description="Helical" evidence="5">
    <location>
        <begin position="91"/>
        <end position="111"/>
    </location>
</feature>
<dbReference type="SUPFAM" id="SSF103473">
    <property type="entry name" value="MFS general substrate transporter"/>
    <property type="match status" value="1"/>
</dbReference>
<dbReference type="Pfam" id="PF07690">
    <property type="entry name" value="MFS_1"/>
    <property type="match status" value="1"/>
</dbReference>
<keyword evidence="4 5" id="KW-0472">Membrane</keyword>
<evidence type="ECO:0000256" key="5">
    <source>
        <dbReference type="SAM" id="Phobius"/>
    </source>
</evidence>
<dbReference type="AlphaFoldDB" id="N1M3W1"/>
<dbReference type="RefSeq" id="WP_006932321.1">
    <property type="nucleotide sequence ID" value="NZ_BAAAYP010000037.1"/>
</dbReference>
<organism evidence="8 10">
    <name type="scientific">Rhodococcus aetherivorans</name>
    <dbReference type="NCBI Taxonomy" id="191292"/>
    <lineage>
        <taxon>Bacteria</taxon>
        <taxon>Bacillati</taxon>
        <taxon>Actinomycetota</taxon>
        <taxon>Actinomycetes</taxon>
        <taxon>Mycobacteriales</taxon>
        <taxon>Nocardiaceae</taxon>
        <taxon>Rhodococcus</taxon>
    </lineage>
</organism>
<feature type="transmembrane region" description="Helical" evidence="5">
    <location>
        <begin position="351"/>
        <end position="373"/>
    </location>
</feature>
<dbReference type="EMBL" id="CP106982">
    <property type="protein sequence ID" value="UYF94610.1"/>
    <property type="molecule type" value="Genomic_DNA"/>
</dbReference>
<evidence type="ECO:0000256" key="2">
    <source>
        <dbReference type="ARBA" id="ARBA00022692"/>
    </source>
</evidence>
<evidence type="ECO:0000256" key="3">
    <source>
        <dbReference type="ARBA" id="ARBA00022989"/>
    </source>
</evidence>
<dbReference type="InterPro" id="IPR020846">
    <property type="entry name" value="MFS_dom"/>
</dbReference>
<gene>
    <name evidence="8" type="ORF">OCS65_02195</name>
    <name evidence="7" type="ORF">RAJCM14343_1027</name>
</gene>
<accession>N1M3W1</accession>
<dbReference type="GO" id="GO:0046943">
    <property type="term" value="F:carboxylic acid transmembrane transporter activity"/>
    <property type="evidence" value="ECO:0007669"/>
    <property type="project" value="TreeGrafter"/>
</dbReference>
<proteinExistence type="predicted"/>
<feature type="transmembrane region" description="Helical" evidence="5">
    <location>
        <begin position="413"/>
        <end position="432"/>
    </location>
</feature>
<dbReference type="CDD" id="cd17365">
    <property type="entry name" value="MFS_PcaK_like"/>
    <property type="match status" value="1"/>
</dbReference>
<dbReference type="GO" id="GO:0005886">
    <property type="term" value="C:plasma membrane"/>
    <property type="evidence" value="ECO:0007669"/>
    <property type="project" value="UniProtKB-SubCell"/>
</dbReference>
<dbReference type="InterPro" id="IPR036259">
    <property type="entry name" value="MFS_trans_sf"/>
</dbReference>
<feature type="domain" description="Major facilitator superfamily (MFS) profile" evidence="6">
    <location>
        <begin position="23"/>
        <end position="439"/>
    </location>
</feature>
<dbReference type="PROSITE" id="PS50850">
    <property type="entry name" value="MFS"/>
    <property type="match status" value="1"/>
</dbReference>
<dbReference type="EMBL" id="BLAH01000027">
    <property type="protein sequence ID" value="GES35778.1"/>
    <property type="molecule type" value="Genomic_DNA"/>
</dbReference>
<dbReference type="Proteomes" id="UP001163947">
    <property type="component" value="Chromosome"/>
</dbReference>
<evidence type="ECO:0000313" key="10">
    <source>
        <dbReference type="Proteomes" id="UP001163947"/>
    </source>
</evidence>
<feature type="transmembrane region" description="Helical" evidence="5">
    <location>
        <begin position="117"/>
        <end position="138"/>
    </location>
</feature>
<keyword evidence="2 5" id="KW-0812">Transmembrane</keyword>
<keyword evidence="3 5" id="KW-1133">Transmembrane helix</keyword>
<reference evidence="8" key="3">
    <citation type="submission" date="2022-09" db="EMBL/GenBank/DDBJ databases">
        <title>The genome sequence of Rhodococcus aetherivorans N1.</title>
        <authorList>
            <person name="Jiang W."/>
        </authorList>
    </citation>
    <scope>NUCLEOTIDE SEQUENCE</scope>
    <source>
        <strain evidence="8">N1</strain>
    </source>
</reference>
<feature type="transmembrane region" description="Helical" evidence="5">
    <location>
        <begin position="328"/>
        <end position="345"/>
    </location>
</feature>
<name>N1M3W1_9NOCA</name>
<sequence>MRTSSDRTAAQAPRHATRSASLVVALCWVAVLLDGFDLVVLGAVNPALLDYPDWNLDAGGLTVISTAGLVGMTLGALAIGTLTDVLGRRRTLIFSVTAFSVLTLACAFATSPEMLGGLRFLAGLGLGGALPTALAIVAEFMPGKKGSASTTVMTGYHVGAVATALLALVLLESSGWRSMFIAGTLPAFVLVPLMIRYLPESPAYLSVRGRHDESERIAADYGLPPIDVTTVPSDTDCPADVAKTSKPGSPVRTLFSPQLLRTSVSIWVTSFMGLLLVYGLNTWLPTIMREAGYDLGASLSLLLVLNAGAVAGLLVAGRVADRIGARTAGIAWFTLAALFLATLSINLAYGVYVLVFLAGCFVFSSQVLVYAFTSAAYPAEARATALGWSAGVGRIGAICGPILGGALLQAGVAYPWGFYAFAAVGVLGALALSTSRPVR</sequence>
<feature type="transmembrane region" description="Helical" evidence="5">
    <location>
        <begin position="264"/>
        <end position="284"/>
    </location>
</feature>
<feature type="transmembrane region" description="Helical" evidence="5">
    <location>
        <begin position="150"/>
        <end position="170"/>
    </location>
</feature>
<dbReference type="PANTHER" id="PTHR23508:SF10">
    <property type="entry name" value="CARBOXYLIC ACID TRANSPORTER PROTEIN HOMOLOG"/>
    <property type="match status" value="1"/>
</dbReference>
<evidence type="ECO:0000256" key="1">
    <source>
        <dbReference type="ARBA" id="ARBA00004651"/>
    </source>
</evidence>
<protein>
    <submittedName>
        <fullName evidence="7 8">MFS transporter</fullName>
    </submittedName>
</protein>
<evidence type="ECO:0000313" key="7">
    <source>
        <dbReference type="EMBL" id="GES35778.1"/>
    </source>
</evidence>
<feature type="transmembrane region" description="Helical" evidence="5">
    <location>
        <begin position="176"/>
        <end position="198"/>
    </location>
</feature>
<dbReference type="GeneID" id="83619191"/>
<keyword evidence="9" id="KW-1185">Reference proteome</keyword>
<accession>A0A5M3Y6G5</accession>
<feature type="transmembrane region" description="Helical" evidence="5">
    <location>
        <begin position="385"/>
        <end position="407"/>
    </location>
</feature>
<evidence type="ECO:0000256" key="4">
    <source>
        <dbReference type="ARBA" id="ARBA00023136"/>
    </source>
</evidence>
<dbReference type="Proteomes" id="UP000325466">
    <property type="component" value="Unassembled WGS sequence"/>
</dbReference>
<reference evidence="7" key="2">
    <citation type="submission" date="2019-10" db="EMBL/GenBank/DDBJ databases">
        <title>Draft genome sequence of Rhodococcus aetherivorans JCM 14343.</title>
        <authorList>
            <person name="Inoue D."/>
            <person name="Nakazawa M."/>
            <person name="Yamamoto N."/>
            <person name="Sei K."/>
            <person name="Ike M."/>
        </authorList>
    </citation>
    <scope>NUCLEOTIDE SEQUENCE</scope>
    <source>
        <strain evidence="7">JCM 14343</strain>
    </source>
</reference>
<dbReference type="InterPro" id="IPR011701">
    <property type="entry name" value="MFS"/>
</dbReference>
<reference evidence="7 9" key="1">
    <citation type="journal article" date="2018" name="Biodegradation">
        <title>1,4-Dioxane degradation characteristics of Rhodococcus aetherivorans JCM 14343.</title>
        <authorList>
            <person name="Inoue D."/>
            <person name="Tsunoda T."/>
            <person name="Yamamoto N."/>
            <person name="Ike M."/>
            <person name="Sei K."/>
        </authorList>
    </citation>
    <scope>NUCLEOTIDE SEQUENCE [LARGE SCALE GENOMIC DNA]</scope>
    <source>
        <strain evidence="7 9">JCM 14343</strain>
    </source>
</reference>
<dbReference type="Gene3D" id="1.20.1250.20">
    <property type="entry name" value="MFS general substrate transporter like domains"/>
    <property type="match status" value="1"/>
</dbReference>
<evidence type="ECO:0000259" key="6">
    <source>
        <dbReference type="PROSITE" id="PS50850"/>
    </source>
</evidence>
<evidence type="ECO:0000313" key="9">
    <source>
        <dbReference type="Proteomes" id="UP000325466"/>
    </source>
</evidence>
<feature type="transmembrane region" description="Helical" evidence="5">
    <location>
        <begin position="58"/>
        <end position="79"/>
    </location>
</feature>
<evidence type="ECO:0000313" key="8">
    <source>
        <dbReference type="EMBL" id="UYF94610.1"/>
    </source>
</evidence>